<reference evidence="2" key="1">
    <citation type="journal article" date="2014" name="Front. Microbiol.">
        <title>High frequency of phylogenetically diverse reductive dehalogenase-homologous genes in deep subseafloor sedimentary metagenomes.</title>
        <authorList>
            <person name="Kawai M."/>
            <person name="Futagami T."/>
            <person name="Toyoda A."/>
            <person name="Takaki Y."/>
            <person name="Nishi S."/>
            <person name="Hori S."/>
            <person name="Arai W."/>
            <person name="Tsubouchi T."/>
            <person name="Morono Y."/>
            <person name="Uchiyama I."/>
            <person name="Ito T."/>
            <person name="Fujiyama A."/>
            <person name="Inagaki F."/>
            <person name="Takami H."/>
        </authorList>
    </citation>
    <scope>NUCLEOTIDE SEQUENCE</scope>
    <source>
        <strain evidence="2">Expedition CK06-06</strain>
    </source>
</reference>
<gene>
    <name evidence="2" type="ORF">S01H1_22528</name>
</gene>
<accession>X0TNA4</accession>
<feature type="domain" description="PilZ" evidence="1">
    <location>
        <begin position="15"/>
        <end position="111"/>
    </location>
</feature>
<sequence>NFVLMEIRTMETLVEQRKDSRNTVSWPVSVWMPEANRFFNGRSCNISKTGVFITLPVTAPIRPGHIVELNFPRTETLAKEKGQFARIKSGKVVRVDRKNLLESAEIGVGIVFQ</sequence>
<dbReference type="GO" id="GO:0035438">
    <property type="term" value="F:cyclic-di-GMP binding"/>
    <property type="evidence" value="ECO:0007669"/>
    <property type="project" value="InterPro"/>
</dbReference>
<dbReference type="AlphaFoldDB" id="X0TNA4"/>
<protein>
    <recommendedName>
        <fullName evidence="1">PilZ domain-containing protein</fullName>
    </recommendedName>
</protein>
<dbReference type="Gene3D" id="2.40.10.220">
    <property type="entry name" value="predicted glycosyltransferase like domains"/>
    <property type="match status" value="1"/>
</dbReference>
<proteinExistence type="predicted"/>
<dbReference type="InterPro" id="IPR009875">
    <property type="entry name" value="PilZ_domain"/>
</dbReference>
<evidence type="ECO:0000259" key="1">
    <source>
        <dbReference type="Pfam" id="PF07238"/>
    </source>
</evidence>
<comment type="caution">
    <text evidence="2">The sequence shown here is derived from an EMBL/GenBank/DDBJ whole genome shotgun (WGS) entry which is preliminary data.</text>
</comment>
<dbReference type="EMBL" id="BARS01012734">
    <property type="protein sequence ID" value="GAF89612.1"/>
    <property type="molecule type" value="Genomic_DNA"/>
</dbReference>
<dbReference type="SUPFAM" id="SSF141371">
    <property type="entry name" value="PilZ domain-like"/>
    <property type="match status" value="1"/>
</dbReference>
<organism evidence="2">
    <name type="scientific">marine sediment metagenome</name>
    <dbReference type="NCBI Taxonomy" id="412755"/>
    <lineage>
        <taxon>unclassified sequences</taxon>
        <taxon>metagenomes</taxon>
        <taxon>ecological metagenomes</taxon>
    </lineage>
</organism>
<dbReference type="Pfam" id="PF07238">
    <property type="entry name" value="PilZ"/>
    <property type="match status" value="1"/>
</dbReference>
<evidence type="ECO:0000313" key="2">
    <source>
        <dbReference type="EMBL" id="GAF89612.1"/>
    </source>
</evidence>
<name>X0TNA4_9ZZZZ</name>
<feature type="non-terminal residue" evidence="2">
    <location>
        <position position="1"/>
    </location>
</feature>